<comment type="subcellular location">
    <subcellularLocation>
        <location evidence="1">Secreted</location>
    </subcellularLocation>
</comment>
<keyword evidence="3" id="KW-0732">Signal</keyword>
<dbReference type="InterPro" id="IPR045051">
    <property type="entry name" value="SBT"/>
</dbReference>
<evidence type="ECO:0000256" key="1">
    <source>
        <dbReference type="ARBA" id="ARBA00004613"/>
    </source>
</evidence>
<accession>A0A978VFQ8</accession>
<dbReference type="Gene3D" id="3.40.50.200">
    <property type="entry name" value="Peptidase S8/S53 domain"/>
    <property type="match status" value="2"/>
</dbReference>
<gene>
    <name evidence="6" type="ORF">FEM48_Zijuj05G0158900</name>
</gene>
<feature type="domain" description="Peptidase S8/S53" evidence="5">
    <location>
        <begin position="6"/>
        <end position="53"/>
    </location>
</feature>
<comment type="caution">
    <text evidence="4">Lacks conserved residue(s) required for the propagation of feature annotation.</text>
</comment>
<comment type="similarity">
    <text evidence="2 4">Belongs to the peptidase S8 family.</text>
</comment>
<dbReference type="Proteomes" id="UP000813462">
    <property type="component" value="Unassembled WGS sequence"/>
</dbReference>
<dbReference type="PROSITE" id="PS51892">
    <property type="entry name" value="SUBTILASE"/>
    <property type="match status" value="1"/>
</dbReference>
<protein>
    <recommendedName>
        <fullName evidence="5">Peptidase S8/S53 domain-containing protein</fullName>
    </recommendedName>
</protein>
<dbReference type="EMBL" id="JAEACU010000005">
    <property type="protein sequence ID" value="KAH7529197.1"/>
    <property type="molecule type" value="Genomic_DNA"/>
</dbReference>
<dbReference type="SUPFAM" id="SSF52743">
    <property type="entry name" value="Subtilisin-like"/>
    <property type="match status" value="2"/>
</dbReference>
<evidence type="ECO:0000256" key="3">
    <source>
        <dbReference type="ARBA" id="ARBA00022729"/>
    </source>
</evidence>
<organism evidence="6 7">
    <name type="scientific">Ziziphus jujuba var. spinosa</name>
    <dbReference type="NCBI Taxonomy" id="714518"/>
    <lineage>
        <taxon>Eukaryota</taxon>
        <taxon>Viridiplantae</taxon>
        <taxon>Streptophyta</taxon>
        <taxon>Embryophyta</taxon>
        <taxon>Tracheophyta</taxon>
        <taxon>Spermatophyta</taxon>
        <taxon>Magnoliopsida</taxon>
        <taxon>eudicotyledons</taxon>
        <taxon>Gunneridae</taxon>
        <taxon>Pentapetalae</taxon>
        <taxon>rosids</taxon>
        <taxon>fabids</taxon>
        <taxon>Rosales</taxon>
        <taxon>Rhamnaceae</taxon>
        <taxon>Paliureae</taxon>
        <taxon>Ziziphus</taxon>
    </lineage>
</organism>
<dbReference type="PANTHER" id="PTHR10795">
    <property type="entry name" value="PROPROTEIN CONVERTASE SUBTILISIN/KEXIN"/>
    <property type="match status" value="1"/>
</dbReference>
<proteinExistence type="inferred from homology"/>
<evidence type="ECO:0000256" key="2">
    <source>
        <dbReference type="ARBA" id="ARBA00011073"/>
    </source>
</evidence>
<dbReference type="InterPro" id="IPR000209">
    <property type="entry name" value="Peptidase_S8/S53_dom"/>
</dbReference>
<sequence length="165" mass="17311">MVIIVSYSGISLTSPHVASLVALLQGAHPEWSPAAFRSAILTTARSSDKAGNPFMDGGDNFLFASPLAMGEVLMGKRKLSKISINSAKDCKGHGTLVSSIAAGSFVDGVSYFGYAKEVAKCVAPRARVIVYKVSWTEGCHEVDVLAGIENAISDCVDVINLSLCS</sequence>
<evidence type="ECO:0000259" key="5">
    <source>
        <dbReference type="Pfam" id="PF00082"/>
    </source>
</evidence>
<evidence type="ECO:0000256" key="4">
    <source>
        <dbReference type="PROSITE-ProRule" id="PRU01240"/>
    </source>
</evidence>
<dbReference type="GO" id="GO:0006508">
    <property type="term" value="P:proteolysis"/>
    <property type="evidence" value="ECO:0007669"/>
    <property type="project" value="InterPro"/>
</dbReference>
<reference evidence="6" key="1">
    <citation type="journal article" date="2021" name="Front. Plant Sci.">
        <title>Chromosome-Scale Genome Assembly for Chinese Sour Jujube and Insights Into Its Genome Evolution and Domestication Signature.</title>
        <authorList>
            <person name="Shen L.-Y."/>
            <person name="Luo H."/>
            <person name="Wang X.-L."/>
            <person name="Wang X.-M."/>
            <person name="Qiu X.-J."/>
            <person name="Liu H."/>
            <person name="Zhou S.-S."/>
            <person name="Jia K.-H."/>
            <person name="Nie S."/>
            <person name="Bao Y.-T."/>
            <person name="Zhang R.-G."/>
            <person name="Yun Q.-Z."/>
            <person name="Chai Y.-H."/>
            <person name="Lu J.-Y."/>
            <person name="Li Y."/>
            <person name="Zhao S.-W."/>
            <person name="Mao J.-F."/>
            <person name="Jia S.-G."/>
            <person name="Mao Y.-M."/>
        </authorList>
    </citation>
    <scope>NUCLEOTIDE SEQUENCE</scope>
    <source>
        <strain evidence="6">AT0</strain>
        <tissue evidence="6">Leaf</tissue>
    </source>
</reference>
<evidence type="ECO:0000313" key="7">
    <source>
        <dbReference type="Proteomes" id="UP000813462"/>
    </source>
</evidence>
<dbReference type="Pfam" id="PF00082">
    <property type="entry name" value="Peptidase_S8"/>
    <property type="match status" value="2"/>
</dbReference>
<name>A0A978VFQ8_ZIZJJ</name>
<dbReference type="InterPro" id="IPR036852">
    <property type="entry name" value="Peptidase_S8/S53_dom_sf"/>
</dbReference>
<evidence type="ECO:0000313" key="6">
    <source>
        <dbReference type="EMBL" id="KAH7529197.1"/>
    </source>
</evidence>
<comment type="caution">
    <text evidence="6">The sequence shown here is derived from an EMBL/GenBank/DDBJ whole genome shotgun (WGS) entry which is preliminary data.</text>
</comment>
<dbReference type="GO" id="GO:0005576">
    <property type="term" value="C:extracellular region"/>
    <property type="evidence" value="ECO:0007669"/>
    <property type="project" value="UniProtKB-SubCell"/>
</dbReference>
<dbReference type="GO" id="GO:0004252">
    <property type="term" value="F:serine-type endopeptidase activity"/>
    <property type="evidence" value="ECO:0007669"/>
    <property type="project" value="InterPro"/>
</dbReference>
<feature type="domain" description="Peptidase S8/S53" evidence="5">
    <location>
        <begin position="85"/>
        <end position="164"/>
    </location>
</feature>
<dbReference type="AlphaFoldDB" id="A0A978VFQ8"/>